<feature type="transmembrane region" description="Helical" evidence="2">
    <location>
        <begin position="356"/>
        <end position="382"/>
    </location>
</feature>
<dbReference type="PANTHER" id="PTHR34391">
    <property type="entry name" value="UPF0658 GOLGI APPARATUS MEMBRANE PROTEIN C1952.10C-RELATED"/>
    <property type="match status" value="1"/>
</dbReference>
<feature type="compositionally biased region" description="Low complexity" evidence="1">
    <location>
        <begin position="512"/>
        <end position="523"/>
    </location>
</feature>
<feature type="transmembrane region" description="Helical" evidence="2">
    <location>
        <begin position="225"/>
        <end position="244"/>
    </location>
</feature>
<evidence type="ECO:0000256" key="2">
    <source>
        <dbReference type="SAM" id="Phobius"/>
    </source>
</evidence>
<dbReference type="AlphaFoldDB" id="A0A4U7L2H3"/>
<evidence type="ECO:0000256" key="1">
    <source>
        <dbReference type="SAM" id="MobiDB-lite"/>
    </source>
</evidence>
<feature type="transmembrane region" description="Helical" evidence="2">
    <location>
        <begin position="457"/>
        <end position="481"/>
    </location>
</feature>
<feature type="transmembrane region" description="Helical" evidence="2">
    <location>
        <begin position="251"/>
        <end position="271"/>
    </location>
</feature>
<feature type="transmembrane region" description="Helical" evidence="2">
    <location>
        <begin position="312"/>
        <end position="335"/>
    </location>
</feature>
<dbReference type="RefSeq" id="XP_029742023.1">
    <property type="nucleotide sequence ID" value="XM_029880637.1"/>
</dbReference>
<feature type="region of interest" description="Disordered" evidence="1">
    <location>
        <begin position="505"/>
        <end position="549"/>
    </location>
</feature>
<gene>
    <name evidence="3" type="ORF">EX895_000036</name>
</gene>
<reference evidence="3 4" key="1">
    <citation type="submission" date="2019-05" db="EMBL/GenBank/DDBJ databases">
        <title>Sporisorium graminicola CBS 10092 draft sequencing and annotation.</title>
        <authorList>
            <person name="Solano-Gonzalez S."/>
            <person name="Caddick M.X."/>
            <person name="Darby A."/>
        </authorList>
    </citation>
    <scope>NUCLEOTIDE SEQUENCE [LARGE SCALE GENOMIC DNA]</scope>
    <source>
        <strain evidence="3 4">CBS 10092</strain>
    </source>
</reference>
<feature type="transmembrane region" description="Helical" evidence="2">
    <location>
        <begin position="187"/>
        <end position="213"/>
    </location>
</feature>
<feature type="compositionally biased region" description="Pro residues" evidence="1">
    <location>
        <begin position="62"/>
        <end position="73"/>
    </location>
</feature>
<feature type="compositionally biased region" description="Pro residues" evidence="1">
    <location>
        <begin position="1"/>
        <end position="11"/>
    </location>
</feature>
<dbReference type="OrthoDB" id="2448307at2759"/>
<keyword evidence="2" id="KW-0472">Membrane</keyword>
<name>A0A4U7L2H3_9BASI</name>
<keyword evidence="2" id="KW-1133">Transmembrane helix</keyword>
<proteinExistence type="predicted"/>
<dbReference type="Proteomes" id="UP000306050">
    <property type="component" value="Chromosome SGRAM_1"/>
</dbReference>
<accession>A0A4U7L2H3</accession>
<dbReference type="GO" id="GO:0005794">
    <property type="term" value="C:Golgi apparatus"/>
    <property type="evidence" value="ECO:0007669"/>
    <property type="project" value="TreeGrafter"/>
</dbReference>
<dbReference type="PANTHER" id="PTHR34391:SF1">
    <property type="entry name" value="UPF0658 GOLGI APPARATUS MEMBRANE PROTEIN C1952.10C-RELATED"/>
    <property type="match status" value="1"/>
</dbReference>
<feature type="region of interest" description="Disordered" evidence="1">
    <location>
        <begin position="612"/>
        <end position="658"/>
    </location>
</feature>
<evidence type="ECO:0000313" key="3">
    <source>
        <dbReference type="EMBL" id="TKY90038.1"/>
    </source>
</evidence>
<dbReference type="EMBL" id="SRRM01000002">
    <property type="protein sequence ID" value="TKY90038.1"/>
    <property type="molecule type" value="Genomic_DNA"/>
</dbReference>
<feature type="transmembrane region" description="Helical" evidence="2">
    <location>
        <begin position="394"/>
        <end position="413"/>
    </location>
</feature>
<feature type="compositionally biased region" description="Low complexity" evidence="1">
    <location>
        <begin position="115"/>
        <end position="142"/>
    </location>
</feature>
<keyword evidence="2" id="KW-0812">Transmembrane</keyword>
<dbReference type="GeneID" id="40722931"/>
<evidence type="ECO:0008006" key="5">
    <source>
        <dbReference type="Google" id="ProtNLM"/>
    </source>
</evidence>
<protein>
    <recommendedName>
        <fullName evidence="5">TRP C-terminal domain-containing protein</fullName>
    </recommendedName>
</protein>
<feature type="region of interest" description="Disordered" evidence="1">
    <location>
        <begin position="1"/>
        <end position="84"/>
    </location>
</feature>
<organism evidence="3 4">
    <name type="scientific">Sporisorium graminicola</name>
    <dbReference type="NCBI Taxonomy" id="280036"/>
    <lineage>
        <taxon>Eukaryota</taxon>
        <taxon>Fungi</taxon>
        <taxon>Dikarya</taxon>
        <taxon>Basidiomycota</taxon>
        <taxon>Ustilaginomycotina</taxon>
        <taxon>Ustilaginomycetes</taxon>
        <taxon>Ustilaginales</taxon>
        <taxon>Ustilaginaceae</taxon>
        <taxon>Sporisorium</taxon>
    </lineage>
</organism>
<dbReference type="KEGG" id="sgra:EX895_000036"/>
<feature type="region of interest" description="Disordered" evidence="1">
    <location>
        <begin position="98"/>
        <end position="160"/>
    </location>
</feature>
<feature type="transmembrane region" description="Helical" evidence="2">
    <location>
        <begin position="420"/>
        <end position="437"/>
    </location>
</feature>
<keyword evidence="4" id="KW-1185">Reference proteome</keyword>
<sequence>MSFSPFPPGPAPQTSAAAETSPAHGATSATPSYGAYPASPPAHANDGPFSSAAAYRGSTSPPISPPPVSPPPRGTSSPFAAHPAGLNGAIAAAGYERASPLKSPPPASSLVIQDPAMPASSPPASTESTAAPNRAAAAAARNTGDTRSAKSKRDGTASISKSARSSATSWLYGGPDSFIRVPSRNALAYILVSTVEAVIVVTLVAFIFAKIVSEVDNITQNLKTVSVYLAVFVFGCVFQVLIAWDAVRLKNTIQLIGVLIFNIALTITAAIEIRQVRDALDAQDRIAGGFPCPDDPDRLCRAKSLFPSVERYLIAVTAVCFVIEFLLAYLTFKLWKEFGWVIYQKIGADLRVRRMFFWYQLFIVFLKFTFFFGVGFTAIYLILVAQTTDWEYGVTIAAVPISIVALFVAGFAVRREWTSLMVLSLFLMIAGLVYFVYKVTQVWVPATRDQYTYVHTTITFISGFAIVSLALTLLIGFVCLFNFHKGLKPAHDAIGTFGGVHRQRARTDRGGTADADGGVLDLDGNVEPKEYSDAPSPPPNGAGLHRGSVVPDPRWDSAVGYTNPVYSGYGGLADHRPSGGQPFAQPIPASMSASTGMYAPQPVSAALQLGALGPAQFSPPPVQQYHPHHEQHQQQQVPSQAFLDAHQPRPSASRISLD</sequence>
<comment type="caution">
    <text evidence="3">The sequence shown here is derived from an EMBL/GenBank/DDBJ whole genome shotgun (WGS) entry which is preliminary data.</text>
</comment>
<feature type="compositionally biased region" description="Low complexity" evidence="1">
    <location>
        <begin position="28"/>
        <end position="37"/>
    </location>
</feature>
<dbReference type="InterPro" id="IPR040410">
    <property type="entry name" value="UPF0658_Golgi"/>
</dbReference>
<evidence type="ECO:0000313" key="4">
    <source>
        <dbReference type="Proteomes" id="UP000306050"/>
    </source>
</evidence>